<comment type="subcellular location">
    <subcellularLocation>
        <location evidence="1">Nucleus</location>
    </subcellularLocation>
</comment>
<dbReference type="VEuPathDB" id="VectorBase:RPRC006148"/>
<dbReference type="SUPFAM" id="SSF57667">
    <property type="entry name" value="beta-beta-alpha zinc fingers"/>
    <property type="match status" value="2"/>
</dbReference>
<dbReference type="PROSITE" id="PS50157">
    <property type="entry name" value="ZINC_FINGER_C2H2_2"/>
    <property type="match status" value="3"/>
</dbReference>
<dbReference type="PANTHER" id="PTHR24406">
    <property type="entry name" value="TRANSCRIPTIONAL REPRESSOR CTCFL-RELATED"/>
    <property type="match status" value="1"/>
</dbReference>
<feature type="domain" description="C2H2-type" evidence="7">
    <location>
        <begin position="28"/>
        <end position="55"/>
    </location>
</feature>
<sequence length="201" mass="23687">MKRDFILYCFPKDGNYECEECNTTSDKFRCATCNRMYSYRESLYNHQKYECGKLPQFACPYCPYRAKRKGTLKDHLFNKHSVIKGEERVNTLSGFNWALAPGDQSKMLFKCPTCPKVYKHSTSLIKHRKYECGDHIKMFQCDKCPRVYKYSTSLLKHRKYECGVEPQFKCPNCPYRAKQKVALKKHIVNMHYDIALPALNV</sequence>
<dbReference type="STRING" id="13249.T1HQ24"/>
<dbReference type="InterPro" id="IPR050888">
    <property type="entry name" value="ZnF_C2H2-type_TF"/>
</dbReference>
<dbReference type="eggNOG" id="KOG1721">
    <property type="taxonomic scope" value="Eukaryota"/>
</dbReference>
<proteinExistence type="predicted"/>
<dbReference type="EnsemblMetazoa" id="RPRC006148-RA">
    <property type="protein sequence ID" value="RPRC006148-PA"/>
    <property type="gene ID" value="RPRC006148"/>
</dbReference>
<dbReference type="Gene3D" id="3.30.160.60">
    <property type="entry name" value="Classic Zinc Finger"/>
    <property type="match status" value="3"/>
</dbReference>
<keyword evidence="3" id="KW-0677">Repeat</keyword>
<dbReference type="Pfam" id="PF00096">
    <property type="entry name" value="zf-C2H2"/>
    <property type="match status" value="3"/>
</dbReference>
<dbReference type="GO" id="GO:0008270">
    <property type="term" value="F:zinc ion binding"/>
    <property type="evidence" value="ECO:0007669"/>
    <property type="project" value="UniProtKB-KW"/>
</dbReference>
<dbReference type="GO" id="GO:0005634">
    <property type="term" value="C:nucleus"/>
    <property type="evidence" value="ECO:0007669"/>
    <property type="project" value="UniProtKB-SubCell"/>
</dbReference>
<dbReference type="InterPro" id="IPR013087">
    <property type="entry name" value="Znf_C2H2_type"/>
</dbReference>
<dbReference type="EMBL" id="ACPB03013612">
    <property type="status" value="NOT_ANNOTATED_CDS"/>
    <property type="molecule type" value="Genomic_DNA"/>
</dbReference>
<dbReference type="SMART" id="SM00355">
    <property type="entry name" value="ZnF_C2H2"/>
    <property type="match status" value="5"/>
</dbReference>
<evidence type="ECO:0000256" key="6">
    <source>
        <dbReference type="ARBA" id="ARBA00023242"/>
    </source>
</evidence>
<reference evidence="8" key="1">
    <citation type="submission" date="2015-05" db="UniProtKB">
        <authorList>
            <consortium name="EnsemblMetazoa"/>
        </authorList>
    </citation>
    <scope>IDENTIFICATION</scope>
</reference>
<protein>
    <recommendedName>
        <fullName evidence="7">C2H2-type domain-containing protein</fullName>
    </recommendedName>
</protein>
<evidence type="ECO:0000256" key="1">
    <source>
        <dbReference type="ARBA" id="ARBA00004123"/>
    </source>
</evidence>
<evidence type="ECO:0000313" key="9">
    <source>
        <dbReference type="Proteomes" id="UP000015103"/>
    </source>
</evidence>
<keyword evidence="4" id="KW-0863">Zinc-finger</keyword>
<keyword evidence="5" id="KW-0862">Zinc</keyword>
<evidence type="ECO:0000256" key="5">
    <source>
        <dbReference type="ARBA" id="ARBA00022833"/>
    </source>
</evidence>
<evidence type="ECO:0000313" key="8">
    <source>
        <dbReference type="EnsemblMetazoa" id="RPRC006148-PA"/>
    </source>
</evidence>
<evidence type="ECO:0000256" key="3">
    <source>
        <dbReference type="ARBA" id="ARBA00022737"/>
    </source>
</evidence>
<name>T1HQ24_RHOPR</name>
<evidence type="ECO:0000256" key="2">
    <source>
        <dbReference type="ARBA" id="ARBA00022723"/>
    </source>
</evidence>
<dbReference type="AlphaFoldDB" id="T1HQ24"/>
<organism evidence="8 9">
    <name type="scientific">Rhodnius prolixus</name>
    <name type="common">Triatomid bug</name>
    <dbReference type="NCBI Taxonomy" id="13249"/>
    <lineage>
        <taxon>Eukaryota</taxon>
        <taxon>Metazoa</taxon>
        <taxon>Ecdysozoa</taxon>
        <taxon>Arthropoda</taxon>
        <taxon>Hexapoda</taxon>
        <taxon>Insecta</taxon>
        <taxon>Pterygota</taxon>
        <taxon>Neoptera</taxon>
        <taxon>Paraneoptera</taxon>
        <taxon>Hemiptera</taxon>
        <taxon>Heteroptera</taxon>
        <taxon>Panheteroptera</taxon>
        <taxon>Cimicomorpha</taxon>
        <taxon>Reduviidae</taxon>
        <taxon>Triatominae</taxon>
        <taxon>Rhodnius</taxon>
    </lineage>
</organism>
<dbReference type="InterPro" id="IPR036236">
    <property type="entry name" value="Znf_C2H2_sf"/>
</dbReference>
<feature type="domain" description="C2H2-type" evidence="7">
    <location>
        <begin position="109"/>
        <end position="136"/>
    </location>
</feature>
<feature type="domain" description="C2H2-type" evidence="7">
    <location>
        <begin position="139"/>
        <end position="166"/>
    </location>
</feature>
<accession>T1HQ24</accession>
<keyword evidence="9" id="KW-1185">Reference proteome</keyword>
<dbReference type="InParanoid" id="T1HQ24"/>
<dbReference type="HOGENOM" id="CLU_002678_42_0_1"/>
<keyword evidence="6" id="KW-0539">Nucleus</keyword>
<evidence type="ECO:0000259" key="7">
    <source>
        <dbReference type="PROSITE" id="PS50157"/>
    </source>
</evidence>
<evidence type="ECO:0000256" key="4">
    <source>
        <dbReference type="ARBA" id="ARBA00022771"/>
    </source>
</evidence>
<keyword evidence="2" id="KW-0479">Metal-binding</keyword>
<dbReference type="Proteomes" id="UP000015103">
    <property type="component" value="Unassembled WGS sequence"/>
</dbReference>